<comment type="caution">
    <text evidence="2">The sequence shown here is derived from an EMBL/GenBank/DDBJ whole genome shotgun (WGS) entry which is preliminary data.</text>
</comment>
<gene>
    <name evidence="2" type="ORF">CSB45_02155</name>
</gene>
<dbReference type="EMBL" id="PDPS01000021">
    <property type="protein sequence ID" value="PID58824.1"/>
    <property type="molecule type" value="Genomic_DNA"/>
</dbReference>
<accession>A0A2G6E9T3</accession>
<sequence length="152" mass="16585">MNGLFYLIVVYLIFSSFGSVVKKLQQQTSSQQPAHKSSEPQLDTAREDAHLPEAALKLELDESVIYQAQDSADPHLCEGTLDPEDDEIAFHAQDVSVEAIPELVPQPPAGSAKKRPHALSWLPLDGPNSLKGIVLAEILGPPVSRRSHSTRN</sequence>
<feature type="region of interest" description="Disordered" evidence="1">
    <location>
        <begin position="27"/>
        <end position="49"/>
    </location>
</feature>
<name>A0A2G6E9T3_9BACT</name>
<evidence type="ECO:0000313" key="3">
    <source>
        <dbReference type="Proteomes" id="UP000229740"/>
    </source>
</evidence>
<dbReference type="AlphaFoldDB" id="A0A2G6E9T3"/>
<organism evidence="2 3">
    <name type="scientific">candidate division KSB3 bacterium</name>
    <dbReference type="NCBI Taxonomy" id="2044937"/>
    <lineage>
        <taxon>Bacteria</taxon>
        <taxon>candidate division KSB3</taxon>
    </lineage>
</organism>
<evidence type="ECO:0000256" key="1">
    <source>
        <dbReference type="SAM" id="MobiDB-lite"/>
    </source>
</evidence>
<dbReference type="Proteomes" id="UP000229740">
    <property type="component" value="Unassembled WGS sequence"/>
</dbReference>
<proteinExistence type="predicted"/>
<feature type="compositionally biased region" description="Polar residues" evidence="1">
    <location>
        <begin position="27"/>
        <end position="41"/>
    </location>
</feature>
<evidence type="ECO:0000313" key="2">
    <source>
        <dbReference type="EMBL" id="PID58824.1"/>
    </source>
</evidence>
<reference evidence="2 3" key="1">
    <citation type="submission" date="2017-10" db="EMBL/GenBank/DDBJ databases">
        <title>Novel microbial diversity and functional potential in the marine mammal oral microbiome.</title>
        <authorList>
            <person name="Dudek N.K."/>
            <person name="Sun C.L."/>
            <person name="Burstein D."/>
            <person name="Kantor R.S."/>
            <person name="Aliaga Goltsman D.S."/>
            <person name="Bik E.M."/>
            <person name="Thomas B.C."/>
            <person name="Banfield J.F."/>
            <person name="Relman D.A."/>
        </authorList>
    </citation>
    <scope>NUCLEOTIDE SEQUENCE [LARGE SCALE GENOMIC DNA]</scope>
    <source>
        <strain evidence="2">DOLZORAL124_49_17</strain>
    </source>
</reference>
<protein>
    <submittedName>
        <fullName evidence="2">Uncharacterized protein</fullName>
    </submittedName>
</protein>